<reference evidence="4 5" key="1">
    <citation type="journal article" date="2017" name="PLoS Biol.">
        <title>The sea cucumber genome provides insights into morphological evolution and visceral regeneration.</title>
        <authorList>
            <person name="Zhang X."/>
            <person name="Sun L."/>
            <person name="Yuan J."/>
            <person name="Sun Y."/>
            <person name="Gao Y."/>
            <person name="Zhang L."/>
            <person name="Li S."/>
            <person name="Dai H."/>
            <person name="Hamel J.F."/>
            <person name="Liu C."/>
            <person name="Yu Y."/>
            <person name="Liu S."/>
            <person name="Lin W."/>
            <person name="Guo K."/>
            <person name="Jin S."/>
            <person name="Xu P."/>
            <person name="Storey K.B."/>
            <person name="Huan P."/>
            <person name="Zhang T."/>
            <person name="Zhou Y."/>
            <person name="Zhang J."/>
            <person name="Lin C."/>
            <person name="Li X."/>
            <person name="Xing L."/>
            <person name="Huo D."/>
            <person name="Sun M."/>
            <person name="Wang L."/>
            <person name="Mercier A."/>
            <person name="Li F."/>
            <person name="Yang H."/>
            <person name="Xiang J."/>
        </authorList>
    </citation>
    <scope>NUCLEOTIDE SEQUENCE [LARGE SCALE GENOMIC DNA]</scope>
    <source>
        <strain evidence="4">Shaxun</strain>
        <tissue evidence="4">Muscle</tissue>
    </source>
</reference>
<dbReference type="AlphaFoldDB" id="A0A2G8KVN1"/>
<evidence type="ECO:0000313" key="5">
    <source>
        <dbReference type="Proteomes" id="UP000230750"/>
    </source>
</evidence>
<dbReference type="OrthoDB" id="10006996at2759"/>
<dbReference type="CDD" id="cd00096">
    <property type="entry name" value="Ig"/>
    <property type="match status" value="1"/>
</dbReference>
<dbReference type="InterPro" id="IPR013783">
    <property type="entry name" value="Ig-like_fold"/>
</dbReference>
<feature type="region of interest" description="Disordered" evidence="1">
    <location>
        <begin position="282"/>
        <end position="316"/>
    </location>
</feature>
<feature type="transmembrane region" description="Helical" evidence="2">
    <location>
        <begin position="241"/>
        <end position="266"/>
    </location>
</feature>
<keyword evidence="2" id="KW-0812">Transmembrane</keyword>
<dbReference type="SUPFAM" id="SSF48726">
    <property type="entry name" value="Immunoglobulin"/>
    <property type="match status" value="2"/>
</dbReference>
<dbReference type="PROSITE" id="PS50835">
    <property type="entry name" value="IG_LIKE"/>
    <property type="match status" value="1"/>
</dbReference>
<dbReference type="InterPro" id="IPR036179">
    <property type="entry name" value="Ig-like_dom_sf"/>
</dbReference>
<dbReference type="InterPro" id="IPR003599">
    <property type="entry name" value="Ig_sub"/>
</dbReference>
<sequence>MERYYLIIFLIFFNCAGFHGLNNSISVRLVERDSVILKCNGSATKGNKWFLDDQVIVSNILVFDFLSGVHLSSDYSLSISDVTFNHQGLYRCTRHYTHVVSYNVTIEVIPELTLSFDEHTFSEPRSTYGHAVIAGEPLEMKCMAVGSRPPASLTWVVNGEDVDVSNVHNVLYKPNKDIINTTDSESTLHLLPTGTHVNISCQFRGIELVSQNLTINFIFYESSDKSEDGKDDNVETHDHDWILTTAIILGVIGLIVITFGCAVVLLKKDSQELQISQAEYKNNATTSERRKSSIDSVGTTSKSMKRHSVARRKRKSPKDVNLISQLPGEGFITTWTAKSTVIPSNETQFVARTVKEQAKMTDLYNFQECAWFLSILEKNRHLVNFLGAAVDNVITSFTKHDFSTGLRQKISGDRELSSENKQQGARLQMSHYSAYERNGDVSANEYSINCECWTIVYSCYEWLKNCATHPALAARKVLLTEAGYYTGYVNKRYLTKYQGRSWSIDPYGITHCEDWGSLQDEFRLFHQWAKATPVNIGTDGSY</sequence>
<dbReference type="PANTHER" id="PTHR47118">
    <property type="entry name" value="CYTOTOXIC AND REGULATORY T-CELL MOLECULE"/>
    <property type="match status" value="1"/>
</dbReference>
<dbReference type="Gene3D" id="2.60.40.10">
    <property type="entry name" value="Immunoglobulins"/>
    <property type="match status" value="2"/>
</dbReference>
<dbReference type="GO" id="GO:0005886">
    <property type="term" value="C:plasma membrane"/>
    <property type="evidence" value="ECO:0007669"/>
    <property type="project" value="TreeGrafter"/>
</dbReference>
<evidence type="ECO:0000256" key="1">
    <source>
        <dbReference type="SAM" id="MobiDB-lite"/>
    </source>
</evidence>
<keyword evidence="5" id="KW-1185">Reference proteome</keyword>
<dbReference type="GO" id="GO:0005102">
    <property type="term" value="F:signaling receptor binding"/>
    <property type="evidence" value="ECO:0007669"/>
    <property type="project" value="TreeGrafter"/>
</dbReference>
<organism evidence="4 5">
    <name type="scientific">Stichopus japonicus</name>
    <name type="common">Sea cucumber</name>
    <dbReference type="NCBI Taxonomy" id="307972"/>
    <lineage>
        <taxon>Eukaryota</taxon>
        <taxon>Metazoa</taxon>
        <taxon>Echinodermata</taxon>
        <taxon>Eleutherozoa</taxon>
        <taxon>Echinozoa</taxon>
        <taxon>Holothuroidea</taxon>
        <taxon>Aspidochirotacea</taxon>
        <taxon>Aspidochirotida</taxon>
        <taxon>Stichopodidae</taxon>
        <taxon>Apostichopus</taxon>
    </lineage>
</organism>
<feature type="compositionally biased region" description="Basic residues" evidence="1">
    <location>
        <begin position="303"/>
        <end position="316"/>
    </location>
</feature>
<evidence type="ECO:0000259" key="3">
    <source>
        <dbReference type="PROSITE" id="PS50835"/>
    </source>
</evidence>
<dbReference type="InterPro" id="IPR007110">
    <property type="entry name" value="Ig-like_dom"/>
</dbReference>
<dbReference type="InterPro" id="IPR053096">
    <property type="entry name" value="CRTAM"/>
</dbReference>
<accession>A0A2G8KVN1</accession>
<dbReference type="GO" id="GO:0002355">
    <property type="term" value="P:detection of tumor cell"/>
    <property type="evidence" value="ECO:0007669"/>
    <property type="project" value="TreeGrafter"/>
</dbReference>
<dbReference type="SMART" id="SM00409">
    <property type="entry name" value="IG"/>
    <property type="match status" value="2"/>
</dbReference>
<dbReference type="PANTHER" id="PTHR47118:SF1">
    <property type="entry name" value="CYTOTOXIC AND REGULATORY T-CELL MOLECULE"/>
    <property type="match status" value="1"/>
</dbReference>
<comment type="caution">
    <text evidence="4">The sequence shown here is derived from an EMBL/GenBank/DDBJ whole genome shotgun (WGS) entry which is preliminary data.</text>
</comment>
<name>A0A2G8KVN1_STIJA</name>
<keyword evidence="2" id="KW-1133">Transmembrane helix</keyword>
<dbReference type="GO" id="GO:0008037">
    <property type="term" value="P:cell recognition"/>
    <property type="evidence" value="ECO:0007669"/>
    <property type="project" value="TreeGrafter"/>
</dbReference>
<evidence type="ECO:0000313" key="4">
    <source>
        <dbReference type="EMBL" id="PIK52022.1"/>
    </source>
</evidence>
<proteinExistence type="predicted"/>
<keyword evidence="2" id="KW-0472">Membrane</keyword>
<gene>
    <name evidence="4" type="ORF">BSL78_11095</name>
</gene>
<protein>
    <recommendedName>
        <fullName evidence="3">Ig-like domain-containing protein</fullName>
    </recommendedName>
</protein>
<feature type="domain" description="Ig-like" evidence="3">
    <location>
        <begin position="110"/>
        <end position="214"/>
    </location>
</feature>
<evidence type="ECO:0000256" key="2">
    <source>
        <dbReference type="SAM" id="Phobius"/>
    </source>
</evidence>
<dbReference type="Proteomes" id="UP000230750">
    <property type="component" value="Unassembled WGS sequence"/>
</dbReference>
<dbReference type="EMBL" id="MRZV01000346">
    <property type="protein sequence ID" value="PIK52022.1"/>
    <property type="molecule type" value="Genomic_DNA"/>
</dbReference>